<protein>
    <submittedName>
        <fullName evidence="2">Uncharacterized protein</fullName>
    </submittedName>
</protein>
<keyword evidence="3" id="KW-1185">Reference proteome</keyword>
<accession>A0A2P5A1E3</accession>
<evidence type="ECO:0000313" key="3">
    <source>
        <dbReference type="Proteomes" id="UP000054821"/>
    </source>
</evidence>
<name>A0A2P5A1E3_9HYPO</name>
<evidence type="ECO:0000313" key="2">
    <source>
        <dbReference type="EMBL" id="PON30311.1"/>
    </source>
</evidence>
<reference evidence="2 3" key="1">
    <citation type="journal article" date="2016" name="Genome Announc.">
        <title>Draft Whole-Genome Sequence of Trichoderma gamsii T6085, a Promising Biocontrol Agent of Fusarium Head Blight on Wheat.</title>
        <authorList>
            <person name="Baroncelli R."/>
            <person name="Zapparata A."/>
            <person name="Piaggeschi G."/>
            <person name="Sarrocco S."/>
            <person name="Vannacci G."/>
        </authorList>
    </citation>
    <scope>NUCLEOTIDE SEQUENCE [LARGE SCALE GENOMIC DNA]</scope>
    <source>
        <strain evidence="2 3">T6085</strain>
    </source>
</reference>
<sequence>MLDTLVIRRYYLPPHTRGLCLVNGQQPAYMIQRQMFGSSIAIVKTREPNPMLGHPPSTHSIYMDASMPHHARLRTETPTPHIRPQCGASLQISGHVKTRRKKNPSRTNGRGLFYVQPSICCLGISGTPNPDEPRQSLSRAALLR</sequence>
<organism evidence="2 3">
    <name type="scientific">Trichoderma gamsii</name>
    <dbReference type="NCBI Taxonomy" id="398673"/>
    <lineage>
        <taxon>Eukaryota</taxon>
        <taxon>Fungi</taxon>
        <taxon>Dikarya</taxon>
        <taxon>Ascomycota</taxon>
        <taxon>Pezizomycotina</taxon>
        <taxon>Sordariomycetes</taxon>
        <taxon>Hypocreomycetidae</taxon>
        <taxon>Hypocreales</taxon>
        <taxon>Hypocreaceae</taxon>
        <taxon>Trichoderma</taxon>
    </lineage>
</organism>
<dbReference type="GeneID" id="36347286"/>
<dbReference type="AlphaFoldDB" id="A0A2P5A1E3"/>
<dbReference type="RefSeq" id="XP_024406628.1">
    <property type="nucleotide sequence ID" value="XM_024548617.1"/>
</dbReference>
<feature type="region of interest" description="Disordered" evidence="1">
    <location>
        <begin position="125"/>
        <end position="144"/>
    </location>
</feature>
<dbReference type="Proteomes" id="UP000054821">
    <property type="component" value="Unassembled WGS sequence"/>
</dbReference>
<proteinExistence type="predicted"/>
<dbReference type="EMBL" id="JPDN02000002">
    <property type="protein sequence ID" value="PON30311.1"/>
    <property type="molecule type" value="Genomic_DNA"/>
</dbReference>
<comment type="caution">
    <text evidence="2">The sequence shown here is derived from an EMBL/GenBank/DDBJ whole genome shotgun (WGS) entry which is preliminary data.</text>
</comment>
<evidence type="ECO:0000256" key="1">
    <source>
        <dbReference type="SAM" id="MobiDB-lite"/>
    </source>
</evidence>
<gene>
    <name evidence="2" type="ORF">TGAM01_v200751</name>
</gene>